<sequence length="113" mass="12588">MNPLLRVFLHDIFVEAVVAIGLGIVAHSLALTAFGADSIIELVAGGILLWRLYVESNGANIERVQQAEKRASHRQFINILTFKQFRTKYLVDVSPTTGSQFWEAVKANEVECD</sequence>
<dbReference type="GO" id="GO:0016020">
    <property type="term" value="C:membrane"/>
    <property type="evidence" value="ECO:0007669"/>
    <property type="project" value="UniProtKB-SubCell"/>
</dbReference>
<dbReference type="SUPFAM" id="SSF161111">
    <property type="entry name" value="Cation efflux protein transmembrane domain-like"/>
    <property type="match status" value="1"/>
</dbReference>
<dbReference type="InterPro" id="IPR027469">
    <property type="entry name" value="Cation_efflux_TMD_sf"/>
</dbReference>
<comment type="caution">
    <text evidence="6">The sequence shown here is derived from an EMBL/GenBank/DDBJ whole genome shotgun (WGS) entry which is preliminary data.</text>
</comment>
<evidence type="ECO:0000313" key="6">
    <source>
        <dbReference type="EMBL" id="MCI0184366.1"/>
    </source>
</evidence>
<evidence type="ECO:0000256" key="4">
    <source>
        <dbReference type="ARBA" id="ARBA00023136"/>
    </source>
</evidence>
<organism evidence="6 7">
    <name type="scientific">Sulfoacidibacillus ferrooxidans</name>
    <dbReference type="NCBI Taxonomy" id="2005001"/>
    <lineage>
        <taxon>Bacteria</taxon>
        <taxon>Bacillati</taxon>
        <taxon>Bacillota</taxon>
        <taxon>Bacilli</taxon>
        <taxon>Bacillales</taxon>
        <taxon>Alicyclobacillaceae</taxon>
        <taxon>Sulfoacidibacillus</taxon>
    </lineage>
</organism>
<gene>
    <name evidence="6" type="ORF">MM817_02663</name>
</gene>
<protein>
    <submittedName>
        <fullName evidence="6">Uncharacterized protein</fullName>
    </submittedName>
</protein>
<evidence type="ECO:0000256" key="3">
    <source>
        <dbReference type="ARBA" id="ARBA00022989"/>
    </source>
</evidence>
<keyword evidence="7" id="KW-1185">Reference proteome</keyword>
<name>A0A9X1V9W3_9BACL</name>
<evidence type="ECO:0000256" key="5">
    <source>
        <dbReference type="SAM" id="Phobius"/>
    </source>
</evidence>
<keyword evidence="3 5" id="KW-1133">Transmembrane helix</keyword>
<evidence type="ECO:0000256" key="1">
    <source>
        <dbReference type="ARBA" id="ARBA00004141"/>
    </source>
</evidence>
<accession>A0A9X1V9W3</accession>
<dbReference type="AlphaFoldDB" id="A0A9X1V9W3"/>
<proteinExistence type="predicted"/>
<reference evidence="6" key="1">
    <citation type="submission" date="2022-03" db="EMBL/GenBank/DDBJ databases">
        <title>Draft Genome Sequence of Firmicute Strain S0AB, a Heterotrophic Iron/Sulfur-Oxidizing Extreme Acidophile.</title>
        <authorList>
            <person name="Vergara E."/>
            <person name="Pakostova E."/>
            <person name="Johnson D.B."/>
            <person name="Holmes D.S."/>
        </authorList>
    </citation>
    <scope>NUCLEOTIDE SEQUENCE</scope>
    <source>
        <strain evidence="6">S0AB</strain>
    </source>
</reference>
<feature type="transmembrane region" description="Helical" evidence="5">
    <location>
        <begin position="12"/>
        <end position="32"/>
    </location>
</feature>
<evidence type="ECO:0000313" key="7">
    <source>
        <dbReference type="Proteomes" id="UP001139263"/>
    </source>
</evidence>
<keyword evidence="4 5" id="KW-0472">Membrane</keyword>
<evidence type="ECO:0000256" key="2">
    <source>
        <dbReference type="ARBA" id="ARBA00022692"/>
    </source>
</evidence>
<keyword evidence="2 5" id="KW-0812">Transmembrane</keyword>
<comment type="subcellular location">
    <subcellularLocation>
        <location evidence="1">Membrane</location>
        <topology evidence="1">Multi-pass membrane protein</topology>
    </subcellularLocation>
</comment>
<dbReference type="EMBL" id="JALBUF010000013">
    <property type="protein sequence ID" value="MCI0184366.1"/>
    <property type="molecule type" value="Genomic_DNA"/>
</dbReference>
<dbReference type="Proteomes" id="UP001139263">
    <property type="component" value="Unassembled WGS sequence"/>
</dbReference>